<sequence>MFNTLRNKFQTVQEGISARGLTVVENPKEKKTGNIRNVNYNAGADILHRFQLQWNELHELAEENAGKAQEADKLIGTIYEKLEQEWKNITCLNSTLAYIPKINNAIQDLMDQIGTLQEMFEEVEGAIYRLEDLNEMLDLQNRQLDHRFQLALYKEKKLAELNVIKGTVLYKKLADEHTERVSKYEFKQQKMMKERRETFDEVFKEELREYKATGSILKLPVSQQGPSLDEIVLDVDSTMFNEFLKN</sequence>
<dbReference type="OrthoDB" id="2445127at2759"/>
<reference evidence="2 3" key="1">
    <citation type="submission" date="2015-07" db="EMBL/GenBank/DDBJ databases">
        <title>The genome of Melipona quadrifasciata.</title>
        <authorList>
            <person name="Pan H."/>
            <person name="Kapheim K."/>
        </authorList>
    </citation>
    <scope>NUCLEOTIDE SEQUENCE [LARGE SCALE GENOMIC DNA]</scope>
    <source>
        <strain evidence="2">0111107301</strain>
        <tissue evidence="2">Whole body</tissue>
    </source>
</reference>
<dbReference type="InterPro" id="IPR007531">
    <property type="entry name" value="Dysbindin"/>
</dbReference>
<evidence type="ECO:0000256" key="1">
    <source>
        <dbReference type="ARBA" id="ARBA00008686"/>
    </source>
</evidence>
<evidence type="ECO:0000313" key="3">
    <source>
        <dbReference type="Proteomes" id="UP000053105"/>
    </source>
</evidence>
<keyword evidence="3" id="KW-1185">Reference proteome</keyword>
<dbReference type="EMBL" id="KQ435793">
    <property type="protein sequence ID" value="KOX74196.1"/>
    <property type="molecule type" value="Genomic_DNA"/>
</dbReference>
<accession>A0A0M9A118</accession>
<dbReference type="AlphaFoldDB" id="A0A0M9A118"/>
<dbReference type="PANTHER" id="PTHR16294:SF6">
    <property type="entry name" value="DYNAMIN N-TERMINAL DOMAIN-CONTAINING PROTEIN"/>
    <property type="match status" value="1"/>
</dbReference>
<dbReference type="PANTHER" id="PTHR16294">
    <property type="entry name" value="DYSTROBREVIN BINDING PROTEIN 1 DYSBINDIN"/>
    <property type="match status" value="1"/>
</dbReference>
<proteinExistence type="inferred from homology"/>
<evidence type="ECO:0000313" key="2">
    <source>
        <dbReference type="EMBL" id="KOX74196.1"/>
    </source>
</evidence>
<comment type="similarity">
    <text evidence="1">Belongs to the dysbindin family.</text>
</comment>
<organism evidence="2 3">
    <name type="scientific">Melipona quadrifasciata</name>
    <dbReference type="NCBI Taxonomy" id="166423"/>
    <lineage>
        <taxon>Eukaryota</taxon>
        <taxon>Metazoa</taxon>
        <taxon>Ecdysozoa</taxon>
        <taxon>Arthropoda</taxon>
        <taxon>Hexapoda</taxon>
        <taxon>Insecta</taxon>
        <taxon>Pterygota</taxon>
        <taxon>Neoptera</taxon>
        <taxon>Endopterygota</taxon>
        <taxon>Hymenoptera</taxon>
        <taxon>Apocrita</taxon>
        <taxon>Aculeata</taxon>
        <taxon>Apoidea</taxon>
        <taxon>Anthophila</taxon>
        <taxon>Apidae</taxon>
        <taxon>Melipona</taxon>
    </lineage>
</organism>
<gene>
    <name evidence="2" type="ORF">WN51_13547</name>
</gene>
<name>A0A0M9A118_9HYME</name>
<dbReference type="GO" id="GO:0005737">
    <property type="term" value="C:cytoplasm"/>
    <property type="evidence" value="ECO:0007669"/>
    <property type="project" value="InterPro"/>
</dbReference>
<dbReference type="STRING" id="166423.A0A0M9A118"/>
<protein>
    <submittedName>
        <fullName evidence="2">Dysbindin-A</fullName>
    </submittedName>
</protein>
<dbReference type="Proteomes" id="UP000053105">
    <property type="component" value="Unassembled WGS sequence"/>
</dbReference>